<dbReference type="CDD" id="cd00637">
    <property type="entry name" value="7tm_classA_rhodopsin-like"/>
    <property type="match status" value="1"/>
</dbReference>
<dbReference type="Gene3D" id="1.20.1070.10">
    <property type="entry name" value="Rhodopsin 7-helix transmembrane proteins"/>
    <property type="match status" value="1"/>
</dbReference>
<keyword evidence="3 9" id="KW-1133">Transmembrane helix</keyword>
<keyword evidence="5 9" id="KW-0472">Membrane</keyword>
<evidence type="ECO:0000256" key="1">
    <source>
        <dbReference type="ARBA" id="ARBA00004141"/>
    </source>
</evidence>
<keyword evidence="6" id="KW-0675">Receptor</keyword>
<dbReference type="Proteomes" id="UP000005408">
    <property type="component" value="Unassembled WGS sequence"/>
</dbReference>
<dbReference type="InterPro" id="IPR050125">
    <property type="entry name" value="GPCR_opsins"/>
</dbReference>
<evidence type="ECO:0000256" key="4">
    <source>
        <dbReference type="ARBA" id="ARBA00023040"/>
    </source>
</evidence>
<evidence type="ECO:0000313" key="11">
    <source>
        <dbReference type="EnsemblMetazoa" id="G28931.1:cds"/>
    </source>
</evidence>
<feature type="transmembrane region" description="Helical" evidence="9">
    <location>
        <begin position="56"/>
        <end position="82"/>
    </location>
</feature>
<feature type="transmembrane region" description="Helical" evidence="9">
    <location>
        <begin position="187"/>
        <end position="207"/>
    </location>
</feature>
<dbReference type="PROSITE" id="PS50262">
    <property type="entry name" value="G_PROTEIN_RECEP_F1_2"/>
    <property type="match status" value="1"/>
</dbReference>
<evidence type="ECO:0000256" key="9">
    <source>
        <dbReference type="SAM" id="Phobius"/>
    </source>
</evidence>
<keyword evidence="7" id="KW-0807">Transducer</keyword>
<evidence type="ECO:0000256" key="3">
    <source>
        <dbReference type="ARBA" id="ARBA00022989"/>
    </source>
</evidence>
<keyword evidence="4" id="KW-0297">G-protein coupled receptor</keyword>
<feature type="transmembrane region" description="Helical" evidence="9">
    <location>
        <begin position="94"/>
        <end position="115"/>
    </location>
</feature>
<proteinExistence type="predicted"/>
<dbReference type="AlphaFoldDB" id="A0A8W8LNZ2"/>
<comment type="subcellular location">
    <subcellularLocation>
        <location evidence="1">Membrane</location>
        <topology evidence="1">Multi-pass membrane protein</topology>
    </subcellularLocation>
</comment>
<keyword evidence="2 9" id="KW-0812">Transmembrane</keyword>
<protein>
    <recommendedName>
        <fullName evidence="10">G-protein coupled receptors family 1 profile domain-containing protein</fullName>
    </recommendedName>
</protein>
<keyword evidence="12" id="KW-1185">Reference proteome</keyword>
<sequence length="350" mass="39966">MAEENLTDISFIYNDYQRALTSNTAFAVFGTLVGIVGNFVIIVFYFLRWRVNEERYFIPILAFVDCMACISGGCLYVLSNLFWLHFPSDVLCRLLYFIHVFISAVSGHIILAISVQRYLLICKPYGPHLTLFRKRTSLVLITIVSLVYSLPVLKISGTALTQETYQEKPVVYMECYFVTNNTPIHSFYTYLLLVITLANITAVIAVYSPFIRKYRSVISTKNPDSNSVNISTIDLFRQRLNTGSTQTDSFHESGQENNSALQREADNLNQNRHFESREDTSRAVTNRKKRMVTRMSLMFSVIICLLSVKLLVGMLPSLPCQGTELIQQVTHSLQATWYQIDVFETCVPET</sequence>
<dbReference type="PANTHER" id="PTHR24240">
    <property type="entry name" value="OPSIN"/>
    <property type="match status" value="1"/>
</dbReference>
<keyword evidence="8" id="KW-0175">Coiled coil</keyword>
<dbReference type="Pfam" id="PF00001">
    <property type="entry name" value="7tm_1"/>
    <property type="match status" value="1"/>
</dbReference>
<dbReference type="InterPro" id="IPR000276">
    <property type="entry name" value="GPCR_Rhodpsn"/>
</dbReference>
<dbReference type="GO" id="GO:0004930">
    <property type="term" value="F:G protein-coupled receptor activity"/>
    <property type="evidence" value="ECO:0007669"/>
    <property type="project" value="UniProtKB-KW"/>
</dbReference>
<evidence type="ECO:0000259" key="10">
    <source>
        <dbReference type="PROSITE" id="PS50262"/>
    </source>
</evidence>
<dbReference type="SUPFAM" id="SSF81321">
    <property type="entry name" value="Family A G protein-coupled receptor-like"/>
    <property type="match status" value="1"/>
</dbReference>
<evidence type="ECO:0000256" key="2">
    <source>
        <dbReference type="ARBA" id="ARBA00022692"/>
    </source>
</evidence>
<accession>A0A8W8LNZ2</accession>
<dbReference type="GO" id="GO:0016020">
    <property type="term" value="C:membrane"/>
    <property type="evidence" value="ECO:0007669"/>
    <property type="project" value="UniProtKB-SubCell"/>
</dbReference>
<evidence type="ECO:0000313" key="12">
    <source>
        <dbReference type="Proteomes" id="UP000005408"/>
    </source>
</evidence>
<feature type="transmembrane region" description="Helical" evidence="9">
    <location>
        <begin position="136"/>
        <end position="153"/>
    </location>
</feature>
<organism evidence="11 12">
    <name type="scientific">Magallana gigas</name>
    <name type="common">Pacific oyster</name>
    <name type="synonym">Crassostrea gigas</name>
    <dbReference type="NCBI Taxonomy" id="29159"/>
    <lineage>
        <taxon>Eukaryota</taxon>
        <taxon>Metazoa</taxon>
        <taxon>Spiralia</taxon>
        <taxon>Lophotrochozoa</taxon>
        <taxon>Mollusca</taxon>
        <taxon>Bivalvia</taxon>
        <taxon>Autobranchia</taxon>
        <taxon>Pteriomorphia</taxon>
        <taxon>Ostreida</taxon>
        <taxon>Ostreoidea</taxon>
        <taxon>Ostreidae</taxon>
        <taxon>Magallana</taxon>
    </lineage>
</organism>
<feature type="transmembrane region" description="Helical" evidence="9">
    <location>
        <begin position="297"/>
        <end position="318"/>
    </location>
</feature>
<evidence type="ECO:0000256" key="6">
    <source>
        <dbReference type="ARBA" id="ARBA00023170"/>
    </source>
</evidence>
<dbReference type="InterPro" id="IPR017452">
    <property type="entry name" value="GPCR_Rhodpsn_7TM"/>
</dbReference>
<feature type="transmembrane region" description="Helical" evidence="9">
    <location>
        <begin position="25"/>
        <end position="47"/>
    </location>
</feature>
<evidence type="ECO:0000256" key="8">
    <source>
        <dbReference type="SAM" id="Coils"/>
    </source>
</evidence>
<name>A0A8W8LNZ2_MAGGI</name>
<feature type="domain" description="G-protein coupled receptors family 1 profile" evidence="10">
    <location>
        <begin position="37"/>
        <end position="311"/>
    </location>
</feature>
<feature type="coiled-coil region" evidence="8">
    <location>
        <begin position="251"/>
        <end position="278"/>
    </location>
</feature>
<dbReference type="EnsemblMetazoa" id="G28931.1">
    <property type="protein sequence ID" value="G28931.1:cds"/>
    <property type="gene ID" value="G28931"/>
</dbReference>
<reference evidence="11" key="1">
    <citation type="submission" date="2022-08" db="UniProtKB">
        <authorList>
            <consortium name="EnsemblMetazoa"/>
        </authorList>
    </citation>
    <scope>IDENTIFICATION</scope>
    <source>
        <strain evidence="11">05x7-T-G4-1.051#20</strain>
    </source>
</reference>
<evidence type="ECO:0000256" key="7">
    <source>
        <dbReference type="ARBA" id="ARBA00023224"/>
    </source>
</evidence>
<evidence type="ECO:0000256" key="5">
    <source>
        <dbReference type="ARBA" id="ARBA00023136"/>
    </source>
</evidence>